<reference evidence="1 2" key="1">
    <citation type="submission" date="2018-06" db="EMBL/GenBank/DDBJ databases">
        <title>Comparative genomics reveals the genomic features of Rhizophagus irregularis, R. cerebriforme, R. diaphanum and Gigaspora rosea, and their symbiotic lifestyle signature.</title>
        <authorList>
            <person name="Morin E."/>
            <person name="San Clemente H."/>
            <person name="Chen E.C.H."/>
            <person name="De La Providencia I."/>
            <person name="Hainaut M."/>
            <person name="Kuo A."/>
            <person name="Kohler A."/>
            <person name="Murat C."/>
            <person name="Tang N."/>
            <person name="Roy S."/>
            <person name="Loubradou J."/>
            <person name="Henrissat B."/>
            <person name="Grigoriev I.V."/>
            <person name="Corradi N."/>
            <person name="Roux C."/>
            <person name="Martin F.M."/>
        </authorList>
    </citation>
    <scope>NUCLEOTIDE SEQUENCE [LARGE SCALE GENOMIC DNA]</scope>
    <source>
        <strain evidence="1 2">DAOM 194757</strain>
    </source>
</reference>
<accession>A0A397VC22</accession>
<organism evidence="1 2">
    <name type="scientific">Gigaspora rosea</name>
    <dbReference type="NCBI Taxonomy" id="44941"/>
    <lineage>
        <taxon>Eukaryota</taxon>
        <taxon>Fungi</taxon>
        <taxon>Fungi incertae sedis</taxon>
        <taxon>Mucoromycota</taxon>
        <taxon>Glomeromycotina</taxon>
        <taxon>Glomeromycetes</taxon>
        <taxon>Diversisporales</taxon>
        <taxon>Gigasporaceae</taxon>
        <taxon>Gigaspora</taxon>
    </lineage>
</organism>
<dbReference type="AlphaFoldDB" id="A0A397VC22"/>
<sequence length="157" mass="18084">MYQEKGAPGFARADQPFQVLELEVGRQPEKRKLLEERTERRIGWYWGQVNSTRAEVGSDSGNASMWVAGMTASVEPLGGYLNRQPKVAVQDIQIEVNCERWQDQIFTNSISSSELNGFERWELEENDVPKVTMIQNWITGFSRKWKGAMAMHFLELK</sequence>
<protein>
    <submittedName>
        <fullName evidence="1">Uncharacterized protein</fullName>
    </submittedName>
</protein>
<evidence type="ECO:0000313" key="1">
    <source>
        <dbReference type="EMBL" id="RIB19391.1"/>
    </source>
</evidence>
<dbReference type="EMBL" id="QKWP01000477">
    <property type="protein sequence ID" value="RIB19391.1"/>
    <property type="molecule type" value="Genomic_DNA"/>
</dbReference>
<gene>
    <name evidence="1" type="ORF">C2G38_2181996</name>
</gene>
<proteinExistence type="predicted"/>
<dbReference type="Proteomes" id="UP000266673">
    <property type="component" value="Unassembled WGS sequence"/>
</dbReference>
<comment type="caution">
    <text evidence="1">The sequence shown here is derived from an EMBL/GenBank/DDBJ whole genome shotgun (WGS) entry which is preliminary data.</text>
</comment>
<name>A0A397VC22_9GLOM</name>
<keyword evidence="2" id="KW-1185">Reference proteome</keyword>
<evidence type="ECO:0000313" key="2">
    <source>
        <dbReference type="Proteomes" id="UP000266673"/>
    </source>
</evidence>